<sequence>MSRTVEVTDQGSFIPASQRPDGSWRKPRRVKDGYVPQEEVPLYESRGKQWRDSQVRQYPVGYDPSIIRAKEEAKQAAMRTQIPGLVIETEGKKKKKKKKGGETVVNEQPQVKNAKTEAVVNSNSEAVDEWQTVQSKSAKNTKTTEPSTQNTAPAMVDPAKRLKNLKKKLREIEAIEAKIAAGEIKKPDKDQVEKVNRKADVLSEIFALELSVEQ</sequence>
<dbReference type="InterPro" id="IPR015362">
    <property type="entry name" value="WIBG_mago-bd"/>
</dbReference>
<dbReference type="EMBL" id="GECZ01022600">
    <property type="protein sequence ID" value="JAS47169.1"/>
    <property type="molecule type" value="Transcribed_RNA"/>
</dbReference>
<feature type="compositionally biased region" description="Polar residues" evidence="3">
    <location>
        <begin position="105"/>
        <end position="152"/>
    </location>
</feature>
<dbReference type="PANTHER" id="PTHR22959:SF0">
    <property type="entry name" value="PARTNER OF Y14 AND MAGO"/>
    <property type="match status" value="1"/>
</dbReference>
<protein>
    <recommendedName>
        <fullName evidence="2">Partner of Y14 and mago</fullName>
    </recommendedName>
</protein>
<reference evidence="5" key="1">
    <citation type="submission" date="2015-11" db="EMBL/GenBank/DDBJ databases">
        <title>De novo transcriptome assembly of four potential Pierce s Disease insect vectors from Arizona vineyards.</title>
        <authorList>
            <person name="Tassone E.E."/>
        </authorList>
    </citation>
    <scope>NUCLEOTIDE SEQUENCE</scope>
</reference>
<name>A0A1B6FAA4_9HEMI</name>
<feature type="region of interest" description="Disordered" evidence="3">
    <location>
        <begin position="89"/>
        <end position="160"/>
    </location>
</feature>
<feature type="domain" description="WIBG Mago-binding" evidence="4">
    <location>
        <begin position="10"/>
        <end position="36"/>
    </location>
</feature>
<evidence type="ECO:0000256" key="3">
    <source>
        <dbReference type="SAM" id="MobiDB-lite"/>
    </source>
</evidence>
<evidence type="ECO:0000256" key="2">
    <source>
        <dbReference type="ARBA" id="ARBA00018898"/>
    </source>
</evidence>
<dbReference type="GO" id="GO:1903259">
    <property type="term" value="P:exon-exon junction complex disassembly"/>
    <property type="evidence" value="ECO:0007669"/>
    <property type="project" value="InterPro"/>
</dbReference>
<dbReference type="InterPro" id="IPR036348">
    <property type="entry name" value="WIBG_N_sf"/>
</dbReference>
<evidence type="ECO:0000256" key="1">
    <source>
        <dbReference type="ARBA" id="ARBA00009394"/>
    </source>
</evidence>
<feature type="compositionally biased region" description="Polar residues" evidence="3">
    <location>
        <begin position="1"/>
        <end position="11"/>
    </location>
</feature>
<dbReference type="SUPFAM" id="SSF101931">
    <property type="entry name" value="Pym (Within the bgcn gene intron protein, WIBG), N-terminal domain"/>
    <property type="match status" value="1"/>
</dbReference>
<dbReference type="SMART" id="SM01273">
    <property type="entry name" value="Mago-bind"/>
    <property type="match status" value="1"/>
</dbReference>
<dbReference type="InterPro" id="IPR039333">
    <property type="entry name" value="PYM1"/>
</dbReference>
<dbReference type="PANTHER" id="PTHR22959">
    <property type="entry name" value="PYM PROTEIN"/>
    <property type="match status" value="1"/>
</dbReference>
<dbReference type="Pfam" id="PF09282">
    <property type="entry name" value="Mago-bind"/>
    <property type="match status" value="1"/>
</dbReference>
<comment type="similarity">
    <text evidence="1">Belongs to the pym family.</text>
</comment>
<dbReference type="AlphaFoldDB" id="A0A1B6FAA4"/>
<dbReference type="GO" id="GO:0005737">
    <property type="term" value="C:cytoplasm"/>
    <property type="evidence" value="ECO:0007669"/>
    <property type="project" value="TreeGrafter"/>
</dbReference>
<dbReference type="GO" id="GO:0003723">
    <property type="term" value="F:RNA binding"/>
    <property type="evidence" value="ECO:0007669"/>
    <property type="project" value="TreeGrafter"/>
</dbReference>
<dbReference type="GO" id="GO:0035145">
    <property type="term" value="C:exon-exon junction complex"/>
    <property type="evidence" value="ECO:0007669"/>
    <property type="project" value="TreeGrafter"/>
</dbReference>
<evidence type="ECO:0000259" key="4">
    <source>
        <dbReference type="SMART" id="SM01273"/>
    </source>
</evidence>
<accession>A0A1B6FAA4</accession>
<gene>
    <name evidence="5" type="ORF">g.16686</name>
</gene>
<evidence type="ECO:0000313" key="5">
    <source>
        <dbReference type="EMBL" id="JAS47169.1"/>
    </source>
</evidence>
<proteinExistence type="inferred from homology"/>
<organism evidence="5">
    <name type="scientific">Cuerna arida</name>
    <dbReference type="NCBI Taxonomy" id="1464854"/>
    <lineage>
        <taxon>Eukaryota</taxon>
        <taxon>Metazoa</taxon>
        <taxon>Ecdysozoa</taxon>
        <taxon>Arthropoda</taxon>
        <taxon>Hexapoda</taxon>
        <taxon>Insecta</taxon>
        <taxon>Pterygota</taxon>
        <taxon>Neoptera</taxon>
        <taxon>Paraneoptera</taxon>
        <taxon>Hemiptera</taxon>
        <taxon>Auchenorrhyncha</taxon>
        <taxon>Membracoidea</taxon>
        <taxon>Cicadellidae</taxon>
        <taxon>Cicadellinae</taxon>
        <taxon>Proconiini</taxon>
        <taxon>Cuerna</taxon>
    </lineage>
</organism>
<feature type="region of interest" description="Disordered" evidence="3">
    <location>
        <begin position="1"/>
        <end position="32"/>
    </location>
</feature>